<sequence length="211" mass="22282">MVRVVLVHGAATSARVWDRLAPLLPDHDVVAVTRPRTGDLARELAWLAPQVEGAWVVGMSGGATIGLALASGPVPLAGAILHEPAVGRLAPSLLGPMVRAFEEGGTTAFARTLYGDAWTPELFGEPVDDAVTARELAMFRHFEPEPLSATPGRVVVTVGERSPAIRHASVEALRSAYGHEVLVVPRASHFAAYESPHEFASTVLAVIAPTH</sequence>
<dbReference type="EMBL" id="RJSF01000005">
    <property type="protein sequence ID" value="RNM17035.1"/>
    <property type="molecule type" value="Genomic_DNA"/>
</dbReference>
<feature type="domain" description="AB hydrolase-1" evidence="1">
    <location>
        <begin position="4"/>
        <end position="201"/>
    </location>
</feature>
<evidence type="ECO:0000313" key="2">
    <source>
        <dbReference type="EMBL" id="RNM17035.1"/>
    </source>
</evidence>
<dbReference type="OrthoDB" id="7185741at2"/>
<name>A0A3N0GX31_9ACTN</name>
<dbReference type="SUPFAM" id="SSF53474">
    <property type="entry name" value="alpha/beta-Hydrolases"/>
    <property type="match status" value="1"/>
</dbReference>
<keyword evidence="3" id="KW-1185">Reference proteome</keyword>
<evidence type="ECO:0000259" key="1">
    <source>
        <dbReference type="Pfam" id="PF12697"/>
    </source>
</evidence>
<dbReference type="InterPro" id="IPR029058">
    <property type="entry name" value="AB_hydrolase_fold"/>
</dbReference>
<gene>
    <name evidence="2" type="ORF">EFL26_02800</name>
</gene>
<dbReference type="GO" id="GO:0016787">
    <property type="term" value="F:hydrolase activity"/>
    <property type="evidence" value="ECO:0007669"/>
    <property type="project" value="UniProtKB-KW"/>
</dbReference>
<dbReference type="InterPro" id="IPR000073">
    <property type="entry name" value="AB_hydrolase_1"/>
</dbReference>
<dbReference type="AlphaFoldDB" id="A0A3N0GX31"/>
<protein>
    <submittedName>
        <fullName evidence="2">Alpha/beta hydrolase</fullName>
    </submittedName>
</protein>
<organism evidence="2 3">
    <name type="scientific">Nocardioides pocheonensis</name>
    <dbReference type="NCBI Taxonomy" id="661485"/>
    <lineage>
        <taxon>Bacteria</taxon>
        <taxon>Bacillati</taxon>
        <taxon>Actinomycetota</taxon>
        <taxon>Actinomycetes</taxon>
        <taxon>Propionibacteriales</taxon>
        <taxon>Nocardioidaceae</taxon>
        <taxon>Nocardioides</taxon>
    </lineage>
</organism>
<reference evidence="2 3" key="1">
    <citation type="submission" date="2018-11" db="EMBL/GenBank/DDBJ databases">
        <authorList>
            <person name="Li F."/>
        </authorList>
    </citation>
    <scope>NUCLEOTIDE SEQUENCE [LARGE SCALE GENOMIC DNA]</scope>
    <source>
        <strain evidence="2 3">Gsoil 818</strain>
    </source>
</reference>
<dbReference type="Proteomes" id="UP000279994">
    <property type="component" value="Unassembled WGS sequence"/>
</dbReference>
<proteinExistence type="predicted"/>
<comment type="caution">
    <text evidence="2">The sequence shown here is derived from an EMBL/GenBank/DDBJ whole genome shotgun (WGS) entry which is preliminary data.</text>
</comment>
<dbReference type="Gene3D" id="3.40.50.1820">
    <property type="entry name" value="alpha/beta hydrolase"/>
    <property type="match status" value="1"/>
</dbReference>
<keyword evidence="2" id="KW-0378">Hydrolase</keyword>
<accession>A0A3N0GX31</accession>
<dbReference type="RefSeq" id="WP_123221374.1">
    <property type="nucleotide sequence ID" value="NZ_RJSF01000005.1"/>
</dbReference>
<dbReference type="Pfam" id="PF12697">
    <property type="entry name" value="Abhydrolase_6"/>
    <property type="match status" value="1"/>
</dbReference>
<evidence type="ECO:0000313" key="3">
    <source>
        <dbReference type="Proteomes" id="UP000279994"/>
    </source>
</evidence>